<keyword evidence="9" id="KW-1185">Reference proteome</keyword>
<accession>A0A1Y3GBC0</accession>
<keyword evidence="6 7" id="KW-0472">Membrane</keyword>
<dbReference type="InterPro" id="IPR005524">
    <property type="entry name" value="DUF318"/>
</dbReference>
<comment type="similarity">
    <text evidence="2">Belongs to the UPF0718 family.</text>
</comment>
<feature type="transmembrane region" description="Helical" evidence="7">
    <location>
        <begin position="281"/>
        <end position="301"/>
    </location>
</feature>
<gene>
    <name evidence="8" type="ORF">AMET1_1466</name>
</gene>
<dbReference type="Pfam" id="PF03773">
    <property type="entry name" value="ArsP_1"/>
    <property type="match status" value="1"/>
</dbReference>
<feature type="transmembrane region" description="Helical" evidence="7">
    <location>
        <begin position="249"/>
        <end position="269"/>
    </location>
</feature>
<feature type="transmembrane region" description="Helical" evidence="7">
    <location>
        <begin position="122"/>
        <end position="144"/>
    </location>
</feature>
<dbReference type="Proteomes" id="UP000195137">
    <property type="component" value="Unassembled WGS sequence"/>
</dbReference>
<comment type="subcellular location">
    <subcellularLocation>
        <location evidence="1">Cell membrane</location>
        <topology evidence="1">Multi-pass membrane protein</topology>
    </subcellularLocation>
</comment>
<evidence type="ECO:0000256" key="4">
    <source>
        <dbReference type="ARBA" id="ARBA00022692"/>
    </source>
</evidence>
<evidence type="ECO:0000313" key="9">
    <source>
        <dbReference type="Proteomes" id="UP000195137"/>
    </source>
</evidence>
<dbReference type="GO" id="GO:0005886">
    <property type="term" value="C:plasma membrane"/>
    <property type="evidence" value="ECO:0007669"/>
    <property type="project" value="UniProtKB-SubCell"/>
</dbReference>
<feature type="transmembrane region" description="Helical" evidence="7">
    <location>
        <begin position="91"/>
        <end position="115"/>
    </location>
</feature>
<evidence type="ECO:0000256" key="2">
    <source>
        <dbReference type="ARBA" id="ARBA00006386"/>
    </source>
</evidence>
<protein>
    <submittedName>
        <fullName evidence="8">Putative permease</fullName>
    </submittedName>
</protein>
<sequence>MLPPEIQENLIQSTDYFIQLAIILIPLFIIASFIVGLIREYLPPNKVENKLKKHDEGKGNIIAALFGSITPFCSCSTIPILAGLLQAGAPVGLSFAFLLSSPLVNWIAIILLFGLFGINITLLYITTTFTLAVIGSLIIGKIGLEKHLKDVKIKKTSCDTQKTNHKIKLQNALKGSLSFFQEMLPYLTIGMIIGALIHGVVPETILNMVLGDENPLAIPLAVILGAPVYISMEGMLPIAAALADSGLPIGTVLAFVIGGAGVSIPNLIMLNKLFDKTLLTIYVTTIVFVGMATGIIFNQIYF</sequence>
<evidence type="ECO:0000313" key="8">
    <source>
        <dbReference type="EMBL" id="OUJ18547.1"/>
    </source>
</evidence>
<reference evidence="8 9" key="1">
    <citation type="submission" date="2016-12" db="EMBL/GenBank/DDBJ databases">
        <title>Discovery of methanogenic haloarchaea.</title>
        <authorList>
            <person name="Sorokin D.Y."/>
            <person name="Makarova K.S."/>
            <person name="Abbas B."/>
            <person name="Ferrer M."/>
            <person name="Golyshin P.N."/>
        </authorList>
    </citation>
    <scope>NUCLEOTIDE SEQUENCE [LARGE SCALE GENOMIC DNA]</scope>
    <source>
        <strain evidence="8">AMET1</strain>
    </source>
</reference>
<feature type="transmembrane region" description="Helical" evidence="7">
    <location>
        <begin position="16"/>
        <end position="38"/>
    </location>
</feature>
<evidence type="ECO:0000256" key="5">
    <source>
        <dbReference type="ARBA" id="ARBA00022989"/>
    </source>
</evidence>
<evidence type="ECO:0000256" key="6">
    <source>
        <dbReference type="ARBA" id="ARBA00023136"/>
    </source>
</evidence>
<feature type="transmembrane region" description="Helical" evidence="7">
    <location>
        <begin position="59"/>
        <end position="85"/>
    </location>
</feature>
<evidence type="ECO:0000256" key="1">
    <source>
        <dbReference type="ARBA" id="ARBA00004651"/>
    </source>
</evidence>
<dbReference type="EMBL" id="MRZU01000004">
    <property type="protein sequence ID" value="OUJ18547.1"/>
    <property type="molecule type" value="Genomic_DNA"/>
</dbReference>
<dbReference type="InterPro" id="IPR053166">
    <property type="entry name" value="UPF0718_permease"/>
</dbReference>
<dbReference type="RefSeq" id="WP_086637812.1">
    <property type="nucleotide sequence ID" value="NZ_MRZU01000004.1"/>
</dbReference>
<organism evidence="8 9">
    <name type="scientific">Methanonatronarchaeum thermophilum</name>
    <dbReference type="NCBI Taxonomy" id="1927129"/>
    <lineage>
        <taxon>Archaea</taxon>
        <taxon>Methanobacteriati</taxon>
        <taxon>Methanobacteriota</taxon>
        <taxon>Methanonatronarchaeia</taxon>
        <taxon>Methanonatronarchaeales</taxon>
        <taxon>Methanonatronarchaeaceae</taxon>
        <taxon>Methanonatronarchaeum</taxon>
    </lineage>
</organism>
<dbReference type="AlphaFoldDB" id="A0A1Y3GBC0"/>
<keyword evidence="3" id="KW-1003">Cell membrane</keyword>
<evidence type="ECO:0000256" key="7">
    <source>
        <dbReference type="SAM" id="Phobius"/>
    </source>
</evidence>
<keyword evidence="5 7" id="KW-1133">Transmembrane helix</keyword>
<comment type="caution">
    <text evidence="8">The sequence shown here is derived from an EMBL/GenBank/DDBJ whole genome shotgun (WGS) entry which is preliminary data.</text>
</comment>
<proteinExistence type="inferred from homology"/>
<name>A0A1Y3GBC0_9EURY</name>
<dbReference type="PANTHER" id="PTHR42775:SF2">
    <property type="entry name" value="PERMEASE"/>
    <property type="match status" value="1"/>
</dbReference>
<feature type="transmembrane region" description="Helical" evidence="7">
    <location>
        <begin position="218"/>
        <end position="243"/>
    </location>
</feature>
<evidence type="ECO:0000256" key="3">
    <source>
        <dbReference type="ARBA" id="ARBA00022475"/>
    </source>
</evidence>
<keyword evidence="4 7" id="KW-0812">Transmembrane</keyword>
<dbReference type="PANTHER" id="PTHR42775">
    <property type="entry name" value="PERMEASE RV2963-RELATED"/>
    <property type="match status" value="1"/>
</dbReference>
<feature type="transmembrane region" description="Helical" evidence="7">
    <location>
        <begin position="183"/>
        <end position="206"/>
    </location>
</feature>
<dbReference type="OrthoDB" id="307973at2157"/>